<dbReference type="PANTHER" id="PTHR18901:SF38">
    <property type="entry name" value="PSEUDOURIDINE-5'-PHOSPHATASE"/>
    <property type="match status" value="1"/>
</dbReference>
<dbReference type="SUPFAM" id="SSF56784">
    <property type="entry name" value="HAD-like"/>
    <property type="match status" value="1"/>
</dbReference>
<feature type="region of interest" description="Disordered" evidence="1">
    <location>
        <begin position="1"/>
        <end position="34"/>
    </location>
</feature>
<dbReference type="InterPro" id="IPR023214">
    <property type="entry name" value="HAD_sf"/>
</dbReference>
<protein>
    <submittedName>
        <fullName evidence="2">Beta-phosphoglucomutase, HAD superfamily</fullName>
    </submittedName>
</protein>
<dbReference type="InterPro" id="IPR023198">
    <property type="entry name" value="PGP-like_dom2"/>
</dbReference>
<dbReference type="GO" id="GO:0016791">
    <property type="term" value="F:phosphatase activity"/>
    <property type="evidence" value="ECO:0007669"/>
    <property type="project" value="TreeGrafter"/>
</dbReference>
<evidence type="ECO:0000256" key="1">
    <source>
        <dbReference type="SAM" id="MobiDB-lite"/>
    </source>
</evidence>
<dbReference type="AlphaFoldDB" id="A0A1I6K7B3"/>
<dbReference type="PANTHER" id="PTHR18901">
    <property type="entry name" value="2-DEOXYGLUCOSE-6-PHOSPHATE PHOSPHATASE 2"/>
    <property type="match status" value="1"/>
</dbReference>
<dbReference type="Gene3D" id="1.10.150.240">
    <property type="entry name" value="Putative phosphatase, domain 2"/>
    <property type="match status" value="1"/>
</dbReference>
<reference evidence="2 3" key="1">
    <citation type="submission" date="2016-10" db="EMBL/GenBank/DDBJ databases">
        <authorList>
            <person name="de Groot N.N."/>
        </authorList>
    </citation>
    <scope>NUCLEOTIDE SEQUENCE [LARGE SCALE GENOMIC DNA]</scope>
    <source>
        <strain evidence="2 3">F</strain>
    </source>
</reference>
<dbReference type="RefSeq" id="WP_051684798.1">
    <property type="nucleotide sequence ID" value="NZ_FOZC01000015.1"/>
</dbReference>
<dbReference type="InterPro" id="IPR036412">
    <property type="entry name" value="HAD-like_sf"/>
</dbReference>
<organism evidence="2 3">
    <name type="scientific">[Clostridium] aminophilum</name>
    <dbReference type="NCBI Taxonomy" id="1526"/>
    <lineage>
        <taxon>Bacteria</taxon>
        <taxon>Bacillati</taxon>
        <taxon>Bacillota</taxon>
        <taxon>Clostridia</taxon>
        <taxon>Lachnospirales</taxon>
        <taxon>Lachnospiraceae</taxon>
    </lineage>
</organism>
<name>A0A1I6K7B3_9FIRM</name>
<dbReference type="EMBL" id="FOZC01000015">
    <property type="protein sequence ID" value="SFR87123.1"/>
    <property type="molecule type" value="Genomic_DNA"/>
</dbReference>
<evidence type="ECO:0000313" key="2">
    <source>
        <dbReference type="EMBL" id="SFR87123.1"/>
    </source>
</evidence>
<dbReference type="Proteomes" id="UP000214760">
    <property type="component" value="Unassembled WGS sequence"/>
</dbReference>
<sequence>MKAQEQTGREAMDGRIGQKAMSSGRLERSHTSGSSAILPQQIRGCIMDVDGTILDSMGIWTGLGRRYLAERGICAEEDLDRILFPKSTVQAAQYLIDHYGLQESNEDVCRHIFSIIDTFYRDEVTGKPGAAEFLRNLRKNRIPVILATSNEKEPVYAAFRRLGLDDCICGIVTCSEFQTDKTKPVIYREAARILQRVIDEDRLGTGEMRHLPERSQSGKTKKRNRCISSEFAVFEDTYFAAQSAKQDGFFTIGVEDAASRADREKIRALCDRFISDYRELLPWTITGNDDRDRSPETITGNDDRE</sequence>
<dbReference type="CDD" id="cd07505">
    <property type="entry name" value="HAD_BPGM-like"/>
    <property type="match status" value="1"/>
</dbReference>
<evidence type="ECO:0000313" key="3">
    <source>
        <dbReference type="Proteomes" id="UP000214760"/>
    </source>
</evidence>
<feature type="region of interest" description="Disordered" evidence="1">
    <location>
        <begin position="285"/>
        <end position="305"/>
    </location>
</feature>
<proteinExistence type="predicted"/>
<dbReference type="SFLD" id="SFLDS00003">
    <property type="entry name" value="Haloacid_Dehalogenase"/>
    <property type="match status" value="1"/>
</dbReference>
<accession>A0A1I6K7B3</accession>
<dbReference type="Pfam" id="PF00702">
    <property type="entry name" value="Hydrolase"/>
    <property type="match status" value="1"/>
</dbReference>
<gene>
    <name evidence="2" type="ORF">SAMN02910262_02328</name>
</gene>
<dbReference type="Gene3D" id="3.40.50.1000">
    <property type="entry name" value="HAD superfamily/HAD-like"/>
    <property type="match status" value="1"/>
</dbReference>
<feature type="compositionally biased region" description="Basic and acidic residues" evidence="1">
    <location>
        <begin position="288"/>
        <end position="305"/>
    </location>
</feature>
<dbReference type="SFLD" id="SFLDG01129">
    <property type="entry name" value="C1.5:_HAD__Beta-PGM__Phosphata"/>
    <property type="match status" value="1"/>
</dbReference>